<name>A0AA38WW07_9EURO</name>
<keyword evidence="19" id="KW-1185">Reference proteome</keyword>
<dbReference type="PROSITE" id="PS51635">
    <property type="entry name" value="PNPLA"/>
    <property type="match status" value="1"/>
</dbReference>
<evidence type="ECO:0000256" key="10">
    <source>
        <dbReference type="ARBA" id="ARBA00023136"/>
    </source>
</evidence>
<evidence type="ECO:0000256" key="5">
    <source>
        <dbReference type="ARBA" id="ARBA00022692"/>
    </source>
</evidence>
<dbReference type="InterPro" id="IPR056556">
    <property type="entry name" value="NTE1_P-loop_dom"/>
</dbReference>
<comment type="catalytic activity">
    <reaction evidence="12 14">
        <text>a 1-acyl-sn-glycero-3-phosphocholine + H2O = sn-glycerol 3-phosphocholine + a fatty acid + H(+)</text>
        <dbReference type="Rhea" id="RHEA:15177"/>
        <dbReference type="ChEBI" id="CHEBI:15377"/>
        <dbReference type="ChEBI" id="CHEBI:15378"/>
        <dbReference type="ChEBI" id="CHEBI:16870"/>
        <dbReference type="ChEBI" id="CHEBI:28868"/>
        <dbReference type="ChEBI" id="CHEBI:58168"/>
        <dbReference type="EC" id="3.1.1.5"/>
    </reaction>
</comment>
<gene>
    <name evidence="18" type="primary">NTE1_2</name>
    <name evidence="18" type="ORF">H2200_013290</name>
</gene>
<evidence type="ECO:0000256" key="7">
    <source>
        <dbReference type="ARBA" id="ARBA00022963"/>
    </source>
</evidence>
<feature type="active site" description="Nucleophile" evidence="13">
    <location>
        <position position="871"/>
    </location>
</feature>
<evidence type="ECO:0000256" key="9">
    <source>
        <dbReference type="ARBA" id="ARBA00023098"/>
    </source>
</evidence>
<dbReference type="PROSITE" id="PS01237">
    <property type="entry name" value="UPF0028"/>
    <property type="match status" value="1"/>
</dbReference>
<keyword evidence="15" id="KW-0732">Signal</keyword>
<feature type="chain" id="PRO_5041364437" description="Lysophospholipase NTE1" evidence="15">
    <location>
        <begin position="21"/>
        <end position="1124"/>
    </location>
</feature>
<feature type="short sequence motif" description="GXSXG" evidence="13">
    <location>
        <begin position="869"/>
        <end position="873"/>
    </location>
</feature>
<dbReference type="Proteomes" id="UP001172673">
    <property type="component" value="Unassembled WGS sequence"/>
</dbReference>
<dbReference type="InterPro" id="IPR000595">
    <property type="entry name" value="cNMP-bd_dom"/>
</dbReference>
<dbReference type="Gene3D" id="3.40.1090.10">
    <property type="entry name" value="Cytosolic phospholipase A2 catalytic domain"/>
    <property type="match status" value="2"/>
</dbReference>
<evidence type="ECO:0000313" key="19">
    <source>
        <dbReference type="Proteomes" id="UP001172673"/>
    </source>
</evidence>
<feature type="active site" description="Proton acceptor" evidence="13">
    <location>
        <position position="989"/>
    </location>
</feature>
<protein>
    <recommendedName>
        <fullName evidence="4 14">Lysophospholipase NTE1</fullName>
        <ecNumber evidence="3 14">3.1.1.5</ecNumber>
    </recommendedName>
    <alternativeName>
        <fullName evidence="14">Intracellular phospholipase B</fullName>
    </alternativeName>
</protein>
<keyword evidence="8" id="KW-1133">Transmembrane helix</keyword>
<feature type="domain" description="PNPLA" evidence="17">
    <location>
        <begin position="838"/>
        <end position="1002"/>
    </location>
</feature>
<feature type="short sequence motif" description="GXGXXG" evidence="13">
    <location>
        <begin position="842"/>
        <end position="847"/>
    </location>
</feature>
<dbReference type="InterPro" id="IPR018490">
    <property type="entry name" value="cNMP-bd_dom_sf"/>
</dbReference>
<evidence type="ECO:0000256" key="6">
    <source>
        <dbReference type="ARBA" id="ARBA00022801"/>
    </source>
</evidence>
<reference evidence="18" key="1">
    <citation type="submission" date="2022-10" db="EMBL/GenBank/DDBJ databases">
        <title>Culturing micro-colonial fungi from biological soil crusts in the Mojave desert and describing Neophaeococcomyces mojavensis, and introducing the new genera and species Taxawa tesnikishii.</title>
        <authorList>
            <person name="Kurbessoian T."/>
            <person name="Stajich J.E."/>
        </authorList>
    </citation>
    <scope>NUCLEOTIDE SEQUENCE</scope>
    <source>
        <strain evidence="18">TK_41</strain>
    </source>
</reference>
<sequence>MNQLQLFLTLLACAIGLLIGRLRKAGRLKTSNTVAIAVESNIAVETLSYESGSEDQHPLTAVARLLMRNELFQYANDSTAERFAASFERTSFTSGQQLPIDQYALSVVLEGSVQATLKSYSGDEDVTLKIISQGDSLTPVLNTFSILVDQRKSHEQHPPSDHRCSQEITLRAVEDTVVAGLPITKFEELIGAQPELVLPFTDVLLRRLYFATFPFAQTYLGMEQDILSYDERMSSVSHIDKVSWNSLEEHLRALRGTSIDLQQIFTPVSPNPARSHRVGDVEPAIQKTNLRQDYGDQTTNNAQSPGPLPSAELRIKIPQPNITLKRSDTINLPSALTQLESKTTVFSRRLLPLAAHIHLLRPTISRLMFDALCIEPSIFDTPGGKDWANTQDNEFGTHVELLSFQQGEILAKRSERLPGIYMLRSGKAVLSGDRCNRKVILEAGALIGYSSALANSRSFFDVTAASDVYVGFISRQRLLTLRAKSPNLLMCLARQALNSLSSTLRRVHYAADYIKYGTDEIVYRKGDESHSFYIVANGRLRLSDENLESGYVQATEIGKGQSAGALELYLSRKRPSTLRAVRRSHVLQIQKTSFKALSYNNPALAFRFSEYLAGSAPDYIERSSTSRKDNDDSTIQTVAIVPVSPSVSGADFAQNLAEAIHVLRLAGDSKPPILSHSVLKRSLPEQTTAMYGDSILENYLFQIEDNARLVLYLAEDSGTTAWSKTCVAHADIILFVGGANDNPRVTPDERALAAEGKGAQKKMILLHSNGRDVNAGLTSAWTCSRPWLSAGIQHVLLPPTKESPIHLANPLDARSPLLHPSADFQRLARRILGKSIALVLGGGGARGISHLGVLKALEENGIPIDVIGGTSIGAFVGAIYGSHLNWASTFDSVRRWSLQLAPWRFLLDLTYPWLSVTTGRRFNNLLLEIFEDMRIDDTWLEYYCAVTNLSRQASSKIMTTGTAWDAIRASMSFVGFVPPLWKDGELLLDGCYSNNVPISYSVQLKADTIFAVDVGPDKTIHATAWGTELSTWSMMLKRFFRSKHDPPDYGWVVEILTEAMSQADLNITKGMQNCHYTNPPVGMYRGQDFANFDDIFQIGYNHAINWLDQLKRDGKLDKMFLPKE</sequence>
<comment type="similarity">
    <text evidence="2 14">Belongs to the NTE family.</text>
</comment>
<dbReference type="SMART" id="SM00100">
    <property type="entry name" value="cNMP"/>
    <property type="match status" value="1"/>
</dbReference>
<dbReference type="SUPFAM" id="SSF52151">
    <property type="entry name" value="FabD/lysophospholipase-like"/>
    <property type="match status" value="1"/>
</dbReference>
<dbReference type="PROSITE" id="PS50042">
    <property type="entry name" value="CNMP_BINDING_3"/>
    <property type="match status" value="1"/>
</dbReference>
<dbReference type="Pfam" id="PF24179">
    <property type="entry name" value="NTE_Ploop"/>
    <property type="match status" value="1"/>
</dbReference>
<dbReference type="AlphaFoldDB" id="A0AA38WW07"/>
<comment type="function">
    <text evidence="11">Intracellular phospholipase B that catalyzes the double deacylation of phosphatidylcholine (PC) to glycerophosphocholine (GroPCho). Plays an important role in membrane lipid homeostasis. Responsible for the rapid PC turnover in response to inositol, elevated temperatures, or when choline is present in the growth medium.</text>
</comment>
<evidence type="ECO:0000313" key="18">
    <source>
        <dbReference type="EMBL" id="KAJ9602170.1"/>
    </source>
</evidence>
<dbReference type="Pfam" id="PF00027">
    <property type="entry name" value="cNMP_binding"/>
    <property type="match status" value="2"/>
</dbReference>
<comment type="caution">
    <text evidence="13">Lacks conserved residue(s) required for the propagation of feature annotation.</text>
</comment>
<proteinExistence type="inferred from homology"/>
<evidence type="ECO:0000256" key="3">
    <source>
        <dbReference type="ARBA" id="ARBA00013274"/>
    </source>
</evidence>
<feature type="signal peptide" evidence="15">
    <location>
        <begin position="1"/>
        <end position="20"/>
    </location>
</feature>
<dbReference type="Gene3D" id="2.60.120.10">
    <property type="entry name" value="Jelly Rolls"/>
    <property type="match status" value="3"/>
</dbReference>
<dbReference type="InterPro" id="IPR016035">
    <property type="entry name" value="Acyl_Trfase/lysoPLipase"/>
</dbReference>
<evidence type="ECO:0000256" key="11">
    <source>
        <dbReference type="ARBA" id="ARBA00024965"/>
    </source>
</evidence>
<dbReference type="PANTHER" id="PTHR14226:SF29">
    <property type="entry name" value="NEUROPATHY TARGET ESTERASE SWS"/>
    <property type="match status" value="1"/>
</dbReference>
<dbReference type="EC" id="3.1.1.5" evidence="3 14"/>
<dbReference type="Pfam" id="PF01734">
    <property type="entry name" value="Patatin"/>
    <property type="match status" value="1"/>
</dbReference>
<keyword evidence="6 13" id="KW-0378">Hydrolase</keyword>
<evidence type="ECO:0000256" key="14">
    <source>
        <dbReference type="RuleBase" id="RU362043"/>
    </source>
</evidence>
<dbReference type="SUPFAM" id="SSF51206">
    <property type="entry name" value="cAMP-binding domain-like"/>
    <property type="match status" value="3"/>
</dbReference>
<evidence type="ECO:0000256" key="4">
    <source>
        <dbReference type="ARBA" id="ARBA00018317"/>
    </source>
</evidence>
<evidence type="ECO:0000256" key="8">
    <source>
        <dbReference type="ARBA" id="ARBA00022989"/>
    </source>
</evidence>
<keyword evidence="14" id="KW-0256">Endoplasmic reticulum</keyword>
<dbReference type="InterPro" id="IPR014710">
    <property type="entry name" value="RmlC-like_jellyroll"/>
</dbReference>
<dbReference type="EMBL" id="JAPDRK010000028">
    <property type="protein sequence ID" value="KAJ9602170.1"/>
    <property type="molecule type" value="Genomic_DNA"/>
</dbReference>
<evidence type="ECO:0000256" key="1">
    <source>
        <dbReference type="ARBA" id="ARBA00004370"/>
    </source>
</evidence>
<accession>A0AA38WW07</accession>
<comment type="subcellular location">
    <subcellularLocation>
        <location evidence="14">Endoplasmic reticulum membrane</location>
    </subcellularLocation>
    <subcellularLocation>
        <location evidence="1">Membrane</location>
    </subcellularLocation>
</comment>
<dbReference type="InterPro" id="IPR001423">
    <property type="entry name" value="LysoPLipase_patatin_CS"/>
</dbReference>
<dbReference type="PANTHER" id="PTHR14226">
    <property type="entry name" value="NEUROPATHY TARGET ESTERASE/SWISS CHEESE D.MELANOGASTER"/>
    <property type="match status" value="1"/>
</dbReference>
<dbReference type="InterPro" id="IPR002641">
    <property type="entry name" value="PNPLA_dom"/>
</dbReference>
<dbReference type="InterPro" id="IPR050301">
    <property type="entry name" value="NTE"/>
</dbReference>
<dbReference type="GO" id="GO:0016042">
    <property type="term" value="P:lipid catabolic process"/>
    <property type="evidence" value="ECO:0007669"/>
    <property type="project" value="UniProtKB-UniRule"/>
</dbReference>
<dbReference type="GO" id="GO:0005789">
    <property type="term" value="C:endoplasmic reticulum membrane"/>
    <property type="evidence" value="ECO:0007669"/>
    <property type="project" value="UniProtKB-SubCell"/>
</dbReference>
<evidence type="ECO:0000256" key="12">
    <source>
        <dbReference type="ARBA" id="ARBA00049531"/>
    </source>
</evidence>
<keyword evidence="7 13" id="KW-0442">Lipid degradation</keyword>
<feature type="domain" description="Cyclic nucleotide-binding" evidence="16">
    <location>
        <begin position="488"/>
        <end position="597"/>
    </location>
</feature>
<dbReference type="GO" id="GO:0004622">
    <property type="term" value="F:phosphatidylcholine lysophospholipase activity"/>
    <property type="evidence" value="ECO:0007669"/>
    <property type="project" value="UniProtKB-EC"/>
</dbReference>
<dbReference type="GO" id="GO:0046470">
    <property type="term" value="P:phosphatidylcholine metabolic process"/>
    <property type="evidence" value="ECO:0007669"/>
    <property type="project" value="InterPro"/>
</dbReference>
<evidence type="ECO:0000256" key="13">
    <source>
        <dbReference type="PROSITE-ProRule" id="PRU01161"/>
    </source>
</evidence>
<comment type="caution">
    <text evidence="18">The sequence shown here is derived from an EMBL/GenBank/DDBJ whole genome shotgun (WGS) entry which is preliminary data.</text>
</comment>
<organism evidence="18 19">
    <name type="scientific">Cladophialophora chaetospira</name>
    <dbReference type="NCBI Taxonomy" id="386627"/>
    <lineage>
        <taxon>Eukaryota</taxon>
        <taxon>Fungi</taxon>
        <taxon>Dikarya</taxon>
        <taxon>Ascomycota</taxon>
        <taxon>Pezizomycotina</taxon>
        <taxon>Eurotiomycetes</taxon>
        <taxon>Chaetothyriomycetidae</taxon>
        <taxon>Chaetothyriales</taxon>
        <taxon>Herpotrichiellaceae</taxon>
        <taxon>Cladophialophora</taxon>
    </lineage>
</organism>
<keyword evidence="10" id="KW-0472">Membrane</keyword>
<evidence type="ECO:0000259" key="17">
    <source>
        <dbReference type="PROSITE" id="PS51635"/>
    </source>
</evidence>
<evidence type="ECO:0000259" key="16">
    <source>
        <dbReference type="PROSITE" id="PS50042"/>
    </source>
</evidence>
<evidence type="ECO:0000256" key="2">
    <source>
        <dbReference type="ARBA" id="ARBA00006636"/>
    </source>
</evidence>
<evidence type="ECO:0000256" key="15">
    <source>
        <dbReference type="SAM" id="SignalP"/>
    </source>
</evidence>
<dbReference type="CDD" id="cd00038">
    <property type="entry name" value="CAP_ED"/>
    <property type="match status" value="2"/>
</dbReference>
<keyword evidence="9 13" id="KW-0443">Lipid metabolism</keyword>
<keyword evidence="5" id="KW-0812">Transmembrane</keyword>